<evidence type="ECO:0000256" key="5">
    <source>
        <dbReference type="HAMAP-Rule" id="MF_00291"/>
    </source>
</evidence>
<evidence type="ECO:0000256" key="1">
    <source>
        <dbReference type="ARBA" id="ARBA00006242"/>
    </source>
</evidence>
<dbReference type="NCBIfam" id="TIGR01011">
    <property type="entry name" value="rpsB_bact"/>
    <property type="match status" value="1"/>
</dbReference>
<keyword evidence="2 5" id="KW-0689">Ribosomal protein</keyword>
<dbReference type="EMBL" id="MFES01000016">
    <property type="protein sequence ID" value="OGE86006.1"/>
    <property type="molecule type" value="Genomic_DNA"/>
</dbReference>
<evidence type="ECO:0000313" key="7">
    <source>
        <dbReference type="Proteomes" id="UP000176786"/>
    </source>
</evidence>
<dbReference type="GO" id="GO:0003735">
    <property type="term" value="F:structural constituent of ribosome"/>
    <property type="evidence" value="ECO:0007669"/>
    <property type="project" value="InterPro"/>
</dbReference>
<dbReference type="InterPro" id="IPR001865">
    <property type="entry name" value="Ribosomal_uS2"/>
</dbReference>
<organism evidence="6 7">
    <name type="scientific">Candidatus Doudnabacteria bacterium RIFCSPHIGHO2_02_FULL_46_11</name>
    <dbReference type="NCBI Taxonomy" id="1817832"/>
    <lineage>
        <taxon>Bacteria</taxon>
        <taxon>Candidatus Doudnaibacteriota</taxon>
    </lineage>
</organism>
<dbReference type="GO" id="GO:0006412">
    <property type="term" value="P:translation"/>
    <property type="evidence" value="ECO:0007669"/>
    <property type="project" value="UniProtKB-UniRule"/>
</dbReference>
<dbReference type="PROSITE" id="PS00962">
    <property type="entry name" value="RIBOSOMAL_S2_1"/>
    <property type="match status" value="1"/>
</dbReference>
<dbReference type="Pfam" id="PF00318">
    <property type="entry name" value="Ribosomal_S2"/>
    <property type="match status" value="1"/>
</dbReference>
<evidence type="ECO:0000256" key="3">
    <source>
        <dbReference type="ARBA" id="ARBA00023274"/>
    </source>
</evidence>
<dbReference type="PRINTS" id="PR00395">
    <property type="entry name" value="RIBOSOMALS2"/>
</dbReference>
<dbReference type="GO" id="GO:0022627">
    <property type="term" value="C:cytosolic small ribosomal subunit"/>
    <property type="evidence" value="ECO:0007669"/>
    <property type="project" value="TreeGrafter"/>
</dbReference>
<sequence>MQDVSLADLLKSGAHFGHKSSRWNPKMKPFIYGHRNNIHIFDLEKTRERLKDILQVAKDIVTKGGIILFVGTKKQARAAVRAAAESCGMPYVTERWLGGTFTNFRTIQKSMKKLEKLESLKTTSDIEAYTKKEKLLMEREITKLRRLFSGVETMKTLPGAIFVLSAHHDRIAINEANRMKIPVIAVVDSNADPVGVSHVIPGNDDSVQAITLFANLFAQAVVEGKHAATAALVPPAAKPEAVAAK</sequence>
<dbReference type="Gene3D" id="1.10.287.610">
    <property type="entry name" value="Helix hairpin bin"/>
    <property type="match status" value="1"/>
</dbReference>
<comment type="similarity">
    <text evidence="1 5">Belongs to the universal ribosomal protein uS2 family.</text>
</comment>
<comment type="caution">
    <text evidence="6">The sequence shown here is derived from an EMBL/GenBank/DDBJ whole genome shotgun (WGS) entry which is preliminary data.</text>
</comment>
<reference evidence="6 7" key="1">
    <citation type="journal article" date="2016" name="Nat. Commun.">
        <title>Thousands of microbial genomes shed light on interconnected biogeochemical processes in an aquifer system.</title>
        <authorList>
            <person name="Anantharaman K."/>
            <person name="Brown C.T."/>
            <person name="Hug L.A."/>
            <person name="Sharon I."/>
            <person name="Castelle C.J."/>
            <person name="Probst A.J."/>
            <person name="Thomas B.C."/>
            <person name="Singh A."/>
            <person name="Wilkins M.J."/>
            <person name="Karaoz U."/>
            <person name="Brodie E.L."/>
            <person name="Williams K.H."/>
            <person name="Hubbard S.S."/>
            <person name="Banfield J.F."/>
        </authorList>
    </citation>
    <scope>NUCLEOTIDE SEQUENCE [LARGE SCALE GENOMIC DNA]</scope>
</reference>
<dbReference type="PANTHER" id="PTHR12534">
    <property type="entry name" value="30S RIBOSOMAL PROTEIN S2 PROKARYOTIC AND ORGANELLAR"/>
    <property type="match status" value="1"/>
</dbReference>
<dbReference type="InterPro" id="IPR018130">
    <property type="entry name" value="Ribosomal_uS2_CS"/>
</dbReference>
<protein>
    <recommendedName>
        <fullName evidence="4 5">Small ribosomal subunit protein uS2</fullName>
    </recommendedName>
</protein>
<keyword evidence="3 5" id="KW-0687">Ribonucleoprotein</keyword>
<evidence type="ECO:0000256" key="2">
    <source>
        <dbReference type="ARBA" id="ARBA00022980"/>
    </source>
</evidence>
<dbReference type="InterPro" id="IPR005706">
    <property type="entry name" value="Ribosomal_uS2_bac/mit/plastid"/>
</dbReference>
<dbReference type="STRING" id="1817832.A3J48_03125"/>
<dbReference type="PANTHER" id="PTHR12534:SF0">
    <property type="entry name" value="SMALL RIBOSOMAL SUBUNIT PROTEIN US2M"/>
    <property type="match status" value="1"/>
</dbReference>
<dbReference type="Proteomes" id="UP000176786">
    <property type="component" value="Unassembled WGS sequence"/>
</dbReference>
<dbReference type="InterPro" id="IPR023591">
    <property type="entry name" value="Ribosomal_uS2_flav_dom_sf"/>
</dbReference>
<proteinExistence type="inferred from homology"/>
<gene>
    <name evidence="5" type="primary">rpsB</name>
    <name evidence="6" type="ORF">A3J48_03125</name>
</gene>
<dbReference type="Gene3D" id="3.40.50.10490">
    <property type="entry name" value="Glucose-6-phosphate isomerase like protein, domain 1"/>
    <property type="match status" value="1"/>
</dbReference>
<evidence type="ECO:0000313" key="6">
    <source>
        <dbReference type="EMBL" id="OGE86006.1"/>
    </source>
</evidence>
<dbReference type="SUPFAM" id="SSF52313">
    <property type="entry name" value="Ribosomal protein S2"/>
    <property type="match status" value="1"/>
</dbReference>
<dbReference type="AlphaFoldDB" id="A0A1F5P7U1"/>
<dbReference type="HAMAP" id="MF_00291_B">
    <property type="entry name" value="Ribosomal_uS2_B"/>
    <property type="match status" value="1"/>
</dbReference>
<dbReference type="CDD" id="cd01425">
    <property type="entry name" value="RPS2"/>
    <property type="match status" value="1"/>
</dbReference>
<evidence type="ECO:0000256" key="4">
    <source>
        <dbReference type="ARBA" id="ARBA00035256"/>
    </source>
</evidence>
<accession>A0A1F5P7U1</accession>
<name>A0A1F5P7U1_9BACT</name>